<evidence type="ECO:0000313" key="2">
    <source>
        <dbReference type="Proteomes" id="UP001203338"/>
    </source>
</evidence>
<organism evidence="1 2">
    <name type="scientific">Parendozoicomonas callyspongiae</name>
    <dbReference type="NCBI Taxonomy" id="2942213"/>
    <lineage>
        <taxon>Bacteria</taxon>
        <taxon>Pseudomonadati</taxon>
        <taxon>Pseudomonadota</taxon>
        <taxon>Gammaproteobacteria</taxon>
        <taxon>Oceanospirillales</taxon>
        <taxon>Endozoicomonadaceae</taxon>
        <taxon>Parendozoicomonas</taxon>
    </lineage>
</organism>
<dbReference type="EMBL" id="JAMFLX010000002">
    <property type="protein sequence ID" value="MCL6268715.1"/>
    <property type="molecule type" value="Genomic_DNA"/>
</dbReference>
<reference evidence="1 2" key="1">
    <citation type="submission" date="2022-05" db="EMBL/GenBank/DDBJ databases">
        <authorList>
            <person name="Park J.-S."/>
        </authorList>
    </citation>
    <scope>NUCLEOTIDE SEQUENCE [LARGE SCALE GENOMIC DNA]</scope>
    <source>
        <strain evidence="1 2">2012CJ34-2</strain>
    </source>
</reference>
<name>A0ABT0PBH1_9GAMM</name>
<protein>
    <submittedName>
        <fullName evidence="1">Uncharacterized protein</fullName>
    </submittedName>
</protein>
<comment type="caution">
    <text evidence="1">The sequence shown here is derived from an EMBL/GenBank/DDBJ whole genome shotgun (WGS) entry which is preliminary data.</text>
</comment>
<proteinExistence type="predicted"/>
<keyword evidence="2" id="KW-1185">Reference proteome</keyword>
<evidence type="ECO:0000313" key="1">
    <source>
        <dbReference type="EMBL" id="MCL6268715.1"/>
    </source>
</evidence>
<sequence length="425" mass="47726">MADWVDSAVHLLRAPPDPNGQNLLAAPEWMPGYLFQSLVFPRPYFRDTTQNATLSAIKKGGVAALALTASLVTKAALKYARPPAELASPQIPRDCQFLNPKGMVANLTKARTIIQLMTAEDGYDRMQRALILSGVSRWLEFRWKLQPEIADAPAHFWQWASIAKRALKIFTPLATGKKAITFSSSRLNQLFRVTFSSPLTPGSDPYIDIDLQPEQVPDISNIPAEENWHQLYHFCAQNNIQRLQLYPTTISGDSQLLIIRTWQSGELRGEYVLRIQRENATGFESSQGWWTNFVRARTRISPEVMDPLAPAIIGFLPEFLSATQSSQENSTLTVQLSSSHSSTHKNFAAVSEGGRGLLFLDWQTDADRSLIPRMTLITDPLTRPTIPVGDLEAIQNLQAQPEQPLFNEIIQASYDVFWLYLATRF</sequence>
<dbReference type="RefSeq" id="WP_249697550.1">
    <property type="nucleotide sequence ID" value="NZ_JAMFLX010000002.1"/>
</dbReference>
<dbReference type="Proteomes" id="UP001203338">
    <property type="component" value="Unassembled WGS sequence"/>
</dbReference>
<accession>A0ABT0PBH1</accession>
<gene>
    <name evidence="1" type="ORF">M3P05_01940</name>
</gene>